<dbReference type="Proteomes" id="UP001234178">
    <property type="component" value="Unassembled WGS sequence"/>
</dbReference>
<name>A0ABR0B3D5_9CRUS</name>
<keyword evidence="1" id="KW-0812">Transmembrane</keyword>
<feature type="transmembrane region" description="Helical" evidence="1">
    <location>
        <begin position="23"/>
        <end position="46"/>
    </location>
</feature>
<reference evidence="2 3" key="1">
    <citation type="journal article" date="2023" name="Nucleic Acids Res.">
        <title>The hologenome of Daphnia magna reveals possible DNA methylation and microbiome-mediated evolution of the host genome.</title>
        <authorList>
            <person name="Chaturvedi A."/>
            <person name="Li X."/>
            <person name="Dhandapani V."/>
            <person name="Marshall H."/>
            <person name="Kissane S."/>
            <person name="Cuenca-Cambronero M."/>
            <person name="Asole G."/>
            <person name="Calvet F."/>
            <person name="Ruiz-Romero M."/>
            <person name="Marangio P."/>
            <person name="Guigo R."/>
            <person name="Rago D."/>
            <person name="Mirbahai L."/>
            <person name="Eastwood N."/>
            <person name="Colbourne J.K."/>
            <person name="Zhou J."/>
            <person name="Mallon E."/>
            <person name="Orsini L."/>
        </authorList>
    </citation>
    <scope>NUCLEOTIDE SEQUENCE [LARGE SCALE GENOMIC DNA]</scope>
    <source>
        <strain evidence="2">LRV0_1</strain>
    </source>
</reference>
<dbReference type="EMBL" id="JAOYFB010000040">
    <property type="protein sequence ID" value="KAK4036214.1"/>
    <property type="molecule type" value="Genomic_DNA"/>
</dbReference>
<proteinExistence type="predicted"/>
<comment type="caution">
    <text evidence="2">The sequence shown here is derived from an EMBL/GenBank/DDBJ whole genome shotgun (WGS) entry which is preliminary data.</text>
</comment>
<accession>A0ABR0B3D5</accession>
<organism evidence="2 3">
    <name type="scientific">Daphnia magna</name>
    <dbReference type="NCBI Taxonomy" id="35525"/>
    <lineage>
        <taxon>Eukaryota</taxon>
        <taxon>Metazoa</taxon>
        <taxon>Ecdysozoa</taxon>
        <taxon>Arthropoda</taxon>
        <taxon>Crustacea</taxon>
        <taxon>Branchiopoda</taxon>
        <taxon>Diplostraca</taxon>
        <taxon>Cladocera</taxon>
        <taxon>Anomopoda</taxon>
        <taxon>Daphniidae</taxon>
        <taxon>Daphnia</taxon>
    </lineage>
</organism>
<protein>
    <submittedName>
        <fullName evidence="2">Uncharacterized protein</fullName>
    </submittedName>
</protein>
<evidence type="ECO:0000313" key="3">
    <source>
        <dbReference type="Proteomes" id="UP001234178"/>
    </source>
</evidence>
<keyword evidence="1" id="KW-1133">Transmembrane helix</keyword>
<evidence type="ECO:0000313" key="2">
    <source>
        <dbReference type="EMBL" id="KAK4036214.1"/>
    </source>
</evidence>
<keyword evidence="3" id="KW-1185">Reference proteome</keyword>
<sequence length="94" mass="10617">MAKESFVTGYSCSAMRSRWLHAAWPISVNMFVGTACLHVGATCTTFKMKRRKDTILPWNFSSSQHFSVGANESLTTRKVFEVPSNGFYFTRVIV</sequence>
<gene>
    <name evidence="2" type="ORF">OUZ56_028281</name>
</gene>
<keyword evidence="1" id="KW-0472">Membrane</keyword>
<evidence type="ECO:0000256" key="1">
    <source>
        <dbReference type="SAM" id="Phobius"/>
    </source>
</evidence>